<dbReference type="PANTHER" id="PTHR36855:SF1">
    <property type="entry name" value="PEROXISOME MEMBRANE ANCHOR PROTEIN PEX14P N-TERMINAL DOMAIN-CONTAINING PROTEIN"/>
    <property type="match status" value="1"/>
</dbReference>
<feature type="domain" description="PEX14-like helix-turn-helix" evidence="3">
    <location>
        <begin position="24"/>
        <end position="85"/>
    </location>
</feature>
<evidence type="ECO:0000259" key="3">
    <source>
        <dbReference type="Pfam" id="PF25871"/>
    </source>
</evidence>
<evidence type="ECO:0000313" key="5">
    <source>
        <dbReference type="Proteomes" id="UP000823405"/>
    </source>
</evidence>
<feature type="domain" description="PEX14-like helix-turn-helix" evidence="3">
    <location>
        <begin position="97"/>
        <end position="166"/>
    </location>
</feature>
<evidence type="ECO:0000259" key="2">
    <source>
        <dbReference type="Pfam" id="PF16113"/>
    </source>
</evidence>
<dbReference type="AlphaFoldDB" id="A0A9P6UIV7"/>
<dbReference type="InterPro" id="IPR045004">
    <property type="entry name" value="ECH_dom"/>
</dbReference>
<dbReference type="Pfam" id="PF25871">
    <property type="entry name" value="HTH_76"/>
    <property type="match status" value="2"/>
</dbReference>
<dbReference type="OrthoDB" id="9936937at2759"/>
<dbReference type="EMBL" id="JAAAIN010001429">
    <property type="protein sequence ID" value="KAG0303136.1"/>
    <property type="molecule type" value="Genomic_DNA"/>
</dbReference>
<dbReference type="Proteomes" id="UP000823405">
    <property type="component" value="Unassembled WGS sequence"/>
</dbReference>
<name>A0A9P6UIV7_9FUNG</name>
<dbReference type="Pfam" id="PF16113">
    <property type="entry name" value="ECH_2"/>
    <property type="match status" value="1"/>
</dbReference>
<gene>
    <name evidence="4" type="ORF">BGZ97_002021</name>
</gene>
<dbReference type="PANTHER" id="PTHR36855">
    <property type="entry name" value="CHROMOSOME 10, WHOLE GENOME SHOTGUN SEQUENCE"/>
    <property type="match status" value="1"/>
</dbReference>
<evidence type="ECO:0000313" key="4">
    <source>
        <dbReference type="EMBL" id="KAG0303136.1"/>
    </source>
</evidence>
<comment type="caution">
    <text evidence="4">The sequence shown here is derived from an EMBL/GenBank/DDBJ whole genome shotgun (WGS) entry which is preliminary data.</text>
</comment>
<protein>
    <submittedName>
        <fullName evidence="4">Uncharacterized protein</fullName>
    </submittedName>
</protein>
<feature type="domain" description="Enoyl-CoA hydratase/isomerase" evidence="2">
    <location>
        <begin position="300"/>
        <end position="451"/>
    </location>
</feature>
<dbReference type="InterPro" id="IPR058841">
    <property type="entry name" value="HTH_76"/>
</dbReference>
<evidence type="ECO:0000256" key="1">
    <source>
        <dbReference type="SAM" id="MobiDB-lite"/>
    </source>
</evidence>
<proteinExistence type="predicted"/>
<feature type="region of interest" description="Disordered" evidence="1">
    <location>
        <begin position="565"/>
        <end position="640"/>
    </location>
</feature>
<keyword evidence="5" id="KW-1185">Reference proteome</keyword>
<accession>A0A9P6UIV7</accession>
<organism evidence="4 5">
    <name type="scientific">Linnemannia gamsii</name>
    <dbReference type="NCBI Taxonomy" id="64522"/>
    <lineage>
        <taxon>Eukaryota</taxon>
        <taxon>Fungi</taxon>
        <taxon>Fungi incertae sedis</taxon>
        <taxon>Mucoromycota</taxon>
        <taxon>Mortierellomycotina</taxon>
        <taxon>Mortierellomycetes</taxon>
        <taxon>Mortierellales</taxon>
        <taxon>Mortierellaceae</taxon>
        <taxon>Linnemannia</taxon>
    </lineage>
</organism>
<feature type="compositionally biased region" description="Basic and acidic residues" evidence="1">
    <location>
        <begin position="606"/>
        <end position="624"/>
    </location>
</feature>
<sequence length="662" mass="73496">MEAVSEKYQQQTTLPFSSAELGDFHRFHAYPWDTDDQFQAGLRTITQTQAMDPSFSELLKMKQYYFSTRMSVRINLDDYLSWRKHLEQPSDDPNVPIFKRFDEYNFDTDRKFQQGLPSIIGQLIKDGKSTLDKAALQKEMTKAKAFYYARFIELFDFPAYLAWKEMEKSQAGPACPYAHLWQNKGKGSGNEMEEDAQKFLTTTQPLSTGALQVHIHSPATKNSFTGVRLAKMSQAIAEARTQETITSVYWTVNSGKSTQSERDPESEIESANIAHNPFAGLYLLAQIQANSNNDTSARPLPKGVGHYLASCPDYILRGPDLRKLGLADFFISSSKKKDVDEAVVSVAGCPPPHTTQAIRMALNAEVVYPGPAKIDVWRSEIQECYGDATSWKNIVSNLEKYSNNWSKSIRAYIASLEPVYAELLFKAITKAAELTSFKECAQLEFRLAQRYKEFEASTEEEKTTKALAALDDFFVPLEAEEAELFNFDFDAYLKEHQEDKEFANGASISTAAGKDVTQACPYLAGKVTANGDSAVPSDHPQIPGVDFSDPEAAKACPYLASKENETEDKKVAAAAPPPPSDHPSIPGVDFSDPEAMKACPFLSAKNKREEAKAKEAAAKAKEESSALPSDHPVIPGVDFSNPDAIKACPFLSSQQQQQQQQA</sequence>
<reference evidence="4" key="1">
    <citation type="journal article" date="2020" name="Fungal Divers.">
        <title>Resolving the Mortierellaceae phylogeny through synthesis of multi-gene phylogenetics and phylogenomics.</title>
        <authorList>
            <person name="Vandepol N."/>
            <person name="Liber J."/>
            <person name="Desiro A."/>
            <person name="Na H."/>
            <person name="Kennedy M."/>
            <person name="Barry K."/>
            <person name="Grigoriev I.V."/>
            <person name="Miller A.N."/>
            <person name="O'Donnell K."/>
            <person name="Stajich J.E."/>
            <person name="Bonito G."/>
        </authorList>
    </citation>
    <scope>NUCLEOTIDE SEQUENCE</scope>
    <source>
        <strain evidence="4">NVP60</strain>
    </source>
</reference>
<dbReference type="Gene3D" id="3.90.226.10">
    <property type="entry name" value="2-enoyl-CoA Hydratase, Chain A, domain 1"/>
    <property type="match status" value="1"/>
</dbReference>